<proteinExistence type="predicted"/>
<dbReference type="Gene3D" id="3.90.180.10">
    <property type="entry name" value="Medium-chain alcohol dehydrogenases, catalytic domain"/>
    <property type="match status" value="1"/>
</dbReference>
<sequence length="61" mass="6796">MAELWMVKDKVKAAVVFINEGVTSGSVIPTISKTLTLARASEVHRFMEEHRQVGKVVLEID</sequence>
<name>A0A1I7IYJ7_9FLAO</name>
<dbReference type="EMBL" id="FPBK01000025">
    <property type="protein sequence ID" value="SFU78008.1"/>
    <property type="molecule type" value="Genomic_DNA"/>
</dbReference>
<dbReference type="OrthoDB" id="9787435at2"/>
<organism evidence="1 2">
    <name type="scientific">Pustulibacterium marinum</name>
    <dbReference type="NCBI Taxonomy" id="1224947"/>
    <lineage>
        <taxon>Bacteria</taxon>
        <taxon>Pseudomonadati</taxon>
        <taxon>Bacteroidota</taxon>
        <taxon>Flavobacteriia</taxon>
        <taxon>Flavobacteriales</taxon>
        <taxon>Flavobacteriaceae</taxon>
        <taxon>Pustulibacterium</taxon>
    </lineage>
</organism>
<dbReference type="AlphaFoldDB" id="A0A1I7IYJ7"/>
<dbReference type="STRING" id="1224947.SAMN05216480_12511"/>
<gene>
    <name evidence="1" type="ORF">SAMN05216480_12511</name>
</gene>
<reference evidence="1 2" key="1">
    <citation type="submission" date="2016-10" db="EMBL/GenBank/DDBJ databases">
        <authorList>
            <person name="de Groot N.N."/>
        </authorList>
    </citation>
    <scope>NUCLEOTIDE SEQUENCE [LARGE SCALE GENOMIC DNA]</scope>
    <source>
        <strain evidence="1 2">CGMCC 1.12333</strain>
    </source>
</reference>
<dbReference type="Proteomes" id="UP000199138">
    <property type="component" value="Unassembled WGS sequence"/>
</dbReference>
<accession>A0A1I7IYJ7</accession>
<dbReference type="RefSeq" id="WP_093026625.1">
    <property type="nucleotide sequence ID" value="NZ_FPBK01000025.1"/>
</dbReference>
<evidence type="ECO:0000313" key="2">
    <source>
        <dbReference type="Proteomes" id="UP000199138"/>
    </source>
</evidence>
<protein>
    <submittedName>
        <fullName evidence="1">Zinc-binding dehydrogenase</fullName>
    </submittedName>
</protein>
<dbReference type="Pfam" id="PF13602">
    <property type="entry name" value="ADH_zinc_N_2"/>
    <property type="match status" value="1"/>
</dbReference>
<evidence type="ECO:0000313" key="1">
    <source>
        <dbReference type="EMBL" id="SFU78008.1"/>
    </source>
</evidence>
<keyword evidence="2" id="KW-1185">Reference proteome</keyword>